<dbReference type="AlphaFoldDB" id="A0AA35W7J4"/>
<keyword evidence="2" id="KW-1185">Reference proteome</keyword>
<evidence type="ECO:0000313" key="1">
    <source>
        <dbReference type="EMBL" id="CAI8011063.1"/>
    </source>
</evidence>
<accession>A0AA35W7J4</accession>
<organism evidence="1 2">
    <name type="scientific">Geodia barretti</name>
    <name type="common">Barrett's horny sponge</name>
    <dbReference type="NCBI Taxonomy" id="519541"/>
    <lineage>
        <taxon>Eukaryota</taxon>
        <taxon>Metazoa</taxon>
        <taxon>Porifera</taxon>
        <taxon>Demospongiae</taxon>
        <taxon>Heteroscleromorpha</taxon>
        <taxon>Tetractinellida</taxon>
        <taxon>Astrophorina</taxon>
        <taxon>Geodiidae</taxon>
        <taxon>Geodia</taxon>
    </lineage>
</organism>
<proteinExistence type="predicted"/>
<sequence>MAMEANSDVRTELARASTLADVKRNELIAGISAKLQAMFLQNLIMAPEQDPPLRRLAQLADRVVQRDMPVVSEPTHSELDVSPNERRKRLMKWQLEADEWLETLCLNRTGEVIAHLLEEVGDYSSSWTDTVNQLRRESVGGGRLFREVTDPEYWTFDNEDPTVKNLVTGVQAQDIASRILNRFQLSNMELMDICQTVHQSLGGKPVYGSDRVDIQELENLMAEALAIKIRETVAIEDGFLSLISTGNRSGEELGELLVEMRMGAAAMEEKMWRVGEYRLGHVDSAAGVGITSSALHDSVLRGLGGGRKFAAVEGHPSNNHRFEVQMSTVGASLSDLAIFRDMVNAWYSWHFEERRGENGNRGARMEAIRKESWKLYPDIGQNSGVRPAVIELIDDDLRQIWNTSGDVALRLAYGHLDEADAEPVPAPGNGRARLAN</sequence>
<dbReference type="EMBL" id="CASHTH010001078">
    <property type="protein sequence ID" value="CAI8011063.1"/>
    <property type="molecule type" value="Genomic_DNA"/>
</dbReference>
<gene>
    <name evidence="1" type="ORF">GBAR_LOCUS7194</name>
</gene>
<protein>
    <submittedName>
        <fullName evidence="1">Uncharacterized protein</fullName>
    </submittedName>
</protein>
<comment type="caution">
    <text evidence="1">The sequence shown here is derived from an EMBL/GenBank/DDBJ whole genome shotgun (WGS) entry which is preliminary data.</text>
</comment>
<evidence type="ECO:0000313" key="2">
    <source>
        <dbReference type="Proteomes" id="UP001174909"/>
    </source>
</evidence>
<dbReference type="Proteomes" id="UP001174909">
    <property type="component" value="Unassembled WGS sequence"/>
</dbReference>
<name>A0AA35W7J4_GEOBA</name>
<reference evidence="1" key="1">
    <citation type="submission" date="2023-03" db="EMBL/GenBank/DDBJ databases">
        <authorList>
            <person name="Steffen K."/>
            <person name="Cardenas P."/>
        </authorList>
    </citation>
    <scope>NUCLEOTIDE SEQUENCE</scope>
</reference>